<accession>A0A9P7FYK8</accession>
<dbReference type="PRINTS" id="PR00723">
    <property type="entry name" value="SUBTILISIN"/>
</dbReference>
<dbReference type="GO" id="GO:0005615">
    <property type="term" value="C:extracellular space"/>
    <property type="evidence" value="ECO:0007669"/>
    <property type="project" value="TreeGrafter"/>
</dbReference>
<feature type="domain" description="Inhibitor I9" evidence="9">
    <location>
        <begin position="48"/>
        <end position="92"/>
    </location>
</feature>
<keyword evidence="2 5" id="KW-0645">Protease</keyword>
<dbReference type="EMBL" id="JABCKV010000570">
    <property type="protein sequence ID" value="KAG5640674.1"/>
    <property type="molecule type" value="Genomic_DNA"/>
</dbReference>
<protein>
    <submittedName>
        <fullName evidence="10">Uncharacterized protein</fullName>
    </submittedName>
</protein>
<dbReference type="SUPFAM" id="SSF52743">
    <property type="entry name" value="Subtilisin-like"/>
    <property type="match status" value="1"/>
</dbReference>
<feature type="active site" description="Charge relay system" evidence="5">
    <location>
        <position position="171"/>
    </location>
</feature>
<dbReference type="PANTHER" id="PTHR43806:SF11">
    <property type="entry name" value="CEREVISIN-RELATED"/>
    <property type="match status" value="1"/>
</dbReference>
<dbReference type="InterPro" id="IPR000209">
    <property type="entry name" value="Peptidase_S8/S53_dom"/>
</dbReference>
<dbReference type="InterPro" id="IPR022398">
    <property type="entry name" value="Peptidase_S8_His-AS"/>
</dbReference>
<dbReference type="AlphaFoldDB" id="A0A9P7FYK8"/>
<dbReference type="Gene3D" id="3.30.70.80">
    <property type="entry name" value="Peptidase S8 propeptide/proteinase inhibitor I9"/>
    <property type="match status" value="1"/>
</dbReference>
<dbReference type="InterPro" id="IPR034193">
    <property type="entry name" value="PCSK9_ProteinaseK-like"/>
</dbReference>
<evidence type="ECO:0000256" key="5">
    <source>
        <dbReference type="PROSITE-ProRule" id="PRU01240"/>
    </source>
</evidence>
<dbReference type="GO" id="GO:0006508">
    <property type="term" value="P:proteolysis"/>
    <property type="evidence" value="ECO:0007669"/>
    <property type="project" value="UniProtKB-KW"/>
</dbReference>
<dbReference type="InterPro" id="IPR037045">
    <property type="entry name" value="S8pro/Inhibitor_I9_sf"/>
</dbReference>
<gene>
    <name evidence="10" type="ORF">DXG03_007590</name>
</gene>
<dbReference type="PROSITE" id="PS00136">
    <property type="entry name" value="SUBTILASE_ASP"/>
    <property type="match status" value="1"/>
</dbReference>
<keyword evidence="7" id="KW-0732">Signal</keyword>
<sequence>MQFFTTVFAAIVLAAPVFAAPAPLRKFHGRYIVKLKDGVAKSKVLIQLKNSEITHEWSIVHGFAGQFSEDAVNVLRASSDVEYIAEDEIVTTSATQTNAPWGLARLSKPDKLANQNTRDLTFSYTYDNYAGFGVDVYVVDTGIYTAHSDFGGRARWGATFGGYPDTDGNGHGTHVAGIVAGTQFGVAKAANVIAVKVLSGFGSGSISDVISGLDWVASSVAASGRPSIATLALAIGSTSIPLDNAVTSLVDRGIHVTVAAGNSNTDAGSTSPARAAGAITVGASTITDARASFSNYGAVVDIFAPGENIISAWIGSTTATNNLSGTSIATPHVAGLVAYLISKHGNSPPAAITALIKSLSVKGILAGIRTFCVLRGALGRRDH</sequence>
<dbReference type="CDD" id="cd04077">
    <property type="entry name" value="Peptidases_S8_PCSK9_ProteinaseK_like"/>
    <property type="match status" value="1"/>
</dbReference>
<keyword evidence="4 5" id="KW-0720">Serine protease</keyword>
<dbReference type="InterPro" id="IPR036852">
    <property type="entry name" value="Peptidase_S8/S53_dom_sf"/>
</dbReference>
<dbReference type="InterPro" id="IPR023827">
    <property type="entry name" value="Peptidase_S8_Asp-AS"/>
</dbReference>
<dbReference type="InterPro" id="IPR015500">
    <property type="entry name" value="Peptidase_S8_subtilisin-rel"/>
</dbReference>
<dbReference type="PROSITE" id="PS51892">
    <property type="entry name" value="SUBTILASE"/>
    <property type="match status" value="1"/>
</dbReference>
<dbReference type="Gene3D" id="3.40.50.200">
    <property type="entry name" value="Peptidase S8/S53 domain"/>
    <property type="match status" value="1"/>
</dbReference>
<keyword evidence="11" id="KW-1185">Reference proteome</keyword>
<dbReference type="PANTHER" id="PTHR43806">
    <property type="entry name" value="PEPTIDASE S8"/>
    <property type="match status" value="1"/>
</dbReference>
<name>A0A9P7FYK8_9AGAR</name>
<reference evidence="10" key="2">
    <citation type="submission" date="2021-10" db="EMBL/GenBank/DDBJ databases">
        <title>Phylogenomics reveals ancestral predisposition of the termite-cultivated fungus Termitomyces towards a domesticated lifestyle.</title>
        <authorList>
            <person name="Auxier B."/>
            <person name="Grum-Grzhimaylo A."/>
            <person name="Cardenas M.E."/>
            <person name="Lodge J.D."/>
            <person name="Laessoe T."/>
            <person name="Pedersen O."/>
            <person name="Smith M.E."/>
            <person name="Kuyper T.W."/>
            <person name="Franco-Molano E.A."/>
            <person name="Baroni T.J."/>
            <person name="Aanen D.K."/>
        </authorList>
    </citation>
    <scope>NUCLEOTIDE SEQUENCE</scope>
    <source>
        <strain evidence="10">AP01</strain>
        <tissue evidence="10">Mycelium</tissue>
    </source>
</reference>
<dbReference type="InterPro" id="IPR050131">
    <property type="entry name" value="Peptidase_S8_subtilisin-like"/>
</dbReference>
<organism evidence="10 11">
    <name type="scientific">Asterophora parasitica</name>
    <dbReference type="NCBI Taxonomy" id="117018"/>
    <lineage>
        <taxon>Eukaryota</taxon>
        <taxon>Fungi</taxon>
        <taxon>Dikarya</taxon>
        <taxon>Basidiomycota</taxon>
        <taxon>Agaricomycotina</taxon>
        <taxon>Agaricomycetes</taxon>
        <taxon>Agaricomycetidae</taxon>
        <taxon>Agaricales</taxon>
        <taxon>Tricholomatineae</taxon>
        <taxon>Lyophyllaceae</taxon>
        <taxon>Asterophora</taxon>
    </lineage>
</organism>
<evidence type="ECO:0000256" key="3">
    <source>
        <dbReference type="ARBA" id="ARBA00022801"/>
    </source>
</evidence>
<dbReference type="FunFam" id="3.40.50.200:FF:000007">
    <property type="entry name" value="Subtilisin-like serine protease"/>
    <property type="match status" value="1"/>
</dbReference>
<dbReference type="Pfam" id="PF05922">
    <property type="entry name" value="Inhibitor_I9"/>
    <property type="match status" value="1"/>
</dbReference>
<dbReference type="PROSITE" id="PS00137">
    <property type="entry name" value="SUBTILASE_HIS"/>
    <property type="match status" value="1"/>
</dbReference>
<feature type="signal peptide" evidence="7">
    <location>
        <begin position="1"/>
        <end position="19"/>
    </location>
</feature>
<dbReference type="InterPro" id="IPR023828">
    <property type="entry name" value="Peptidase_S8_Ser-AS"/>
</dbReference>
<reference evidence="10" key="1">
    <citation type="submission" date="2020-07" db="EMBL/GenBank/DDBJ databases">
        <authorList>
            <person name="Nieuwenhuis M."/>
            <person name="Van De Peppel L.J.J."/>
        </authorList>
    </citation>
    <scope>NUCLEOTIDE SEQUENCE</scope>
    <source>
        <strain evidence="10">AP01</strain>
        <tissue evidence="10">Mycelium</tissue>
    </source>
</reference>
<dbReference type="GO" id="GO:0004252">
    <property type="term" value="F:serine-type endopeptidase activity"/>
    <property type="evidence" value="ECO:0007669"/>
    <property type="project" value="UniProtKB-UniRule"/>
</dbReference>
<dbReference type="OrthoDB" id="19448at2759"/>
<feature type="active site" description="Charge relay system" evidence="5">
    <location>
        <position position="327"/>
    </location>
</feature>
<feature type="chain" id="PRO_5040313168" evidence="7">
    <location>
        <begin position="20"/>
        <end position="383"/>
    </location>
</feature>
<evidence type="ECO:0000256" key="2">
    <source>
        <dbReference type="ARBA" id="ARBA00022670"/>
    </source>
</evidence>
<feature type="domain" description="Peptidase S8/S53" evidence="8">
    <location>
        <begin position="133"/>
        <end position="357"/>
    </location>
</feature>
<evidence type="ECO:0000313" key="10">
    <source>
        <dbReference type="EMBL" id="KAG5640674.1"/>
    </source>
</evidence>
<dbReference type="Pfam" id="PF00082">
    <property type="entry name" value="Peptidase_S8"/>
    <property type="match status" value="1"/>
</dbReference>
<evidence type="ECO:0000256" key="1">
    <source>
        <dbReference type="ARBA" id="ARBA00011073"/>
    </source>
</evidence>
<comment type="caution">
    <text evidence="10">The sequence shown here is derived from an EMBL/GenBank/DDBJ whole genome shotgun (WGS) entry which is preliminary data.</text>
</comment>
<feature type="active site" description="Charge relay system" evidence="5">
    <location>
        <position position="140"/>
    </location>
</feature>
<evidence type="ECO:0000256" key="7">
    <source>
        <dbReference type="SAM" id="SignalP"/>
    </source>
</evidence>
<dbReference type="Proteomes" id="UP000775547">
    <property type="component" value="Unassembled WGS sequence"/>
</dbReference>
<evidence type="ECO:0000256" key="6">
    <source>
        <dbReference type="RuleBase" id="RU003355"/>
    </source>
</evidence>
<dbReference type="InterPro" id="IPR010259">
    <property type="entry name" value="S8pro/Inhibitor_I9"/>
</dbReference>
<dbReference type="SUPFAM" id="SSF54897">
    <property type="entry name" value="Protease propeptides/inhibitors"/>
    <property type="match status" value="1"/>
</dbReference>
<evidence type="ECO:0000313" key="11">
    <source>
        <dbReference type="Proteomes" id="UP000775547"/>
    </source>
</evidence>
<evidence type="ECO:0000259" key="8">
    <source>
        <dbReference type="Pfam" id="PF00082"/>
    </source>
</evidence>
<evidence type="ECO:0000256" key="4">
    <source>
        <dbReference type="ARBA" id="ARBA00022825"/>
    </source>
</evidence>
<keyword evidence="3 5" id="KW-0378">Hydrolase</keyword>
<evidence type="ECO:0000259" key="9">
    <source>
        <dbReference type="Pfam" id="PF05922"/>
    </source>
</evidence>
<dbReference type="PROSITE" id="PS00138">
    <property type="entry name" value="SUBTILASE_SER"/>
    <property type="match status" value="1"/>
</dbReference>
<proteinExistence type="inferred from homology"/>
<comment type="similarity">
    <text evidence="1 5 6">Belongs to the peptidase S8 family.</text>
</comment>